<dbReference type="EMBL" id="JAPQFJ010000004">
    <property type="protein sequence ID" value="MCY6958058.1"/>
    <property type="molecule type" value="Genomic_DNA"/>
</dbReference>
<dbReference type="NCBIfam" id="TIGR00391">
    <property type="entry name" value="hydA"/>
    <property type="match status" value="1"/>
</dbReference>
<feature type="domain" description="NADH:ubiquinone oxidoreductase-like 20kDa subunit" evidence="13">
    <location>
        <begin position="46"/>
        <end position="196"/>
    </location>
</feature>
<comment type="cofactor">
    <cofactor evidence="2">
        <name>[4Fe-4S] cluster</name>
        <dbReference type="ChEBI" id="CHEBI:49883"/>
    </cofactor>
</comment>
<comment type="caution">
    <text evidence="15">The sequence shown here is derived from an EMBL/GenBank/DDBJ whole genome shotgun (WGS) entry which is preliminary data.</text>
</comment>
<evidence type="ECO:0000313" key="16">
    <source>
        <dbReference type="Proteomes" id="UP001144612"/>
    </source>
</evidence>
<dbReference type="PRINTS" id="PR00614">
    <property type="entry name" value="NIHGNASESMLL"/>
</dbReference>
<dbReference type="Gene3D" id="3.40.50.700">
    <property type="entry name" value="NADH:ubiquinone oxidoreductase-like, 20kDa subunit"/>
    <property type="match status" value="1"/>
</dbReference>
<dbReference type="Proteomes" id="UP001144612">
    <property type="component" value="Unassembled WGS sequence"/>
</dbReference>
<dbReference type="SUPFAM" id="SSF56770">
    <property type="entry name" value="HydA/Nqo6-like"/>
    <property type="match status" value="1"/>
</dbReference>
<dbReference type="InterPro" id="IPR037024">
    <property type="entry name" value="NiFe_Hase_small_N_sf"/>
</dbReference>
<evidence type="ECO:0000256" key="8">
    <source>
        <dbReference type="ARBA" id="ARBA00022729"/>
    </source>
</evidence>
<keyword evidence="8" id="KW-0732">Signal</keyword>
<evidence type="ECO:0000256" key="5">
    <source>
        <dbReference type="ARBA" id="ARBA00011771"/>
    </source>
</evidence>
<gene>
    <name evidence="15" type="ORF">OW729_05485</name>
</gene>
<keyword evidence="9" id="KW-0560">Oxidoreductase</keyword>
<dbReference type="Pfam" id="PF14720">
    <property type="entry name" value="NiFe_hyd_SSU_C"/>
    <property type="match status" value="1"/>
</dbReference>
<dbReference type="InterPro" id="IPR027394">
    <property type="entry name" value="Cytochrome-c3_hydrogenase_C"/>
</dbReference>
<evidence type="ECO:0000256" key="3">
    <source>
        <dbReference type="ARBA" id="ARBA00004196"/>
    </source>
</evidence>
<evidence type="ECO:0000259" key="13">
    <source>
        <dbReference type="Pfam" id="PF01058"/>
    </source>
</evidence>
<evidence type="ECO:0000256" key="4">
    <source>
        <dbReference type="ARBA" id="ARBA00006605"/>
    </source>
</evidence>
<dbReference type="InterPro" id="IPR001821">
    <property type="entry name" value="NiFe_hydrogenase_ssu"/>
</dbReference>
<protein>
    <submittedName>
        <fullName evidence="15">Hydrogenase small subunit</fullName>
    </submittedName>
</protein>
<evidence type="ECO:0000256" key="6">
    <source>
        <dbReference type="ARBA" id="ARBA00022485"/>
    </source>
</evidence>
<dbReference type="PIRSF" id="PIRSF000310">
    <property type="entry name" value="NiFe_hyd_ssu"/>
    <property type="match status" value="1"/>
</dbReference>
<reference evidence="15" key="1">
    <citation type="submission" date="2022-12" db="EMBL/GenBank/DDBJ databases">
        <title>Clostridium sp. nov., isolated from industrial wastewater.</title>
        <authorList>
            <person name="Jiayan W."/>
        </authorList>
    </citation>
    <scope>NUCLEOTIDE SEQUENCE</scope>
    <source>
        <strain evidence="15">ZC22-4</strain>
    </source>
</reference>
<evidence type="ECO:0000259" key="14">
    <source>
        <dbReference type="Pfam" id="PF14720"/>
    </source>
</evidence>
<keyword evidence="7" id="KW-0479">Metal-binding</keyword>
<keyword evidence="6" id="KW-0004">4Fe-4S</keyword>
<evidence type="ECO:0000256" key="10">
    <source>
        <dbReference type="ARBA" id="ARBA00023004"/>
    </source>
</evidence>
<evidence type="ECO:0000256" key="2">
    <source>
        <dbReference type="ARBA" id="ARBA00001966"/>
    </source>
</evidence>
<comment type="subunit">
    <text evidence="5">Heterodimer of a large and a small subunit.</text>
</comment>
<evidence type="ECO:0000313" key="15">
    <source>
        <dbReference type="EMBL" id="MCY6958058.1"/>
    </source>
</evidence>
<comment type="similarity">
    <text evidence="4">Belongs to the [NiFe]/[NiFeSe] hydrogenase small subunit family.</text>
</comment>
<evidence type="ECO:0000256" key="11">
    <source>
        <dbReference type="ARBA" id="ARBA00023014"/>
    </source>
</evidence>
<keyword evidence="11" id="KW-0411">Iron-sulfur</keyword>
<keyword evidence="10" id="KW-0408">Iron</keyword>
<dbReference type="Pfam" id="PF01058">
    <property type="entry name" value="Oxidored_q6"/>
    <property type="match status" value="1"/>
</dbReference>
<comment type="cofactor">
    <cofactor evidence="1">
        <name>[3Fe-4S] cluster</name>
        <dbReference type="ChEBI" id="CHEBI:21137"/>
    </cofactor>
</comment>
<evidence type="ECO:0000256" key="1">
    <source>
        <dbReference type="ARBA" id="ARBA00001927"/>
    </source>
</evidence>
<keyword evidence="12" id="KW-0003">3Fe-4S</keyword>
<keyword evidence="16" id="KW-1185">Reference proteome</keyword>
<feature type="domain" description="Cytochrome-c3 hydrogenase C-terminal" evidence="14">
    <location>
        <begin position="215"/>
        <end position="292"/>
    </location>
</feature>
<dbReference type="InterPro" id="IPR006137">
    <property type="entry name" value="NADH_UbQ_OxRdtase-like_20kDa"/>
</dbReference>
<dbReference type="PANTHER" id="PTHR30013:SF7">
    <property type="entry name" value="HYDROGENASE-2 SMALL CHAIN"/>
    <property type="match status" value="1"/>
</dbReference>
<organism evidence="15 16">
    <name type="scientific">Clostridium brassicae</name>
    <dbReference type="NCBI Taxonomy" id="2999072"/>
    <lineage>
        <taxon>Bacteria</taxon>
        <taxon>Bacillati</taxon>
        <taxon>Bacillota</taxon>
        <taxon>Clostridia</taxon>
        <taxon>Eubacteriales</taxon>
        <taxon>Clostridiaceae</taxon>
        <taxon>Clostridium</taxon>
    </lineage>
</organism>
<name>A0ABT4D7A0_9CLOT</name>
<dbReference type="Gene3D" id="4.10.480.10">
    <property type="entry name" value="Cytochrome-c3 hydrogenase, C-terminal domain"/>
    <property type="match status" value="1"/>
</dbReference>
<proteinExistence type="inferred from homology"/>
<dbReference type="PANTHER" id="PTHR30013">
    <property type="entry name" value="NIFE / NIFESE HYDROGENASE SMALL SUBUNIT FAMILY MEMBER"/>
    <property type="match status" value="1"/>
</dbReference>
<sequence>MVVDNSCPILKSKTSIAQRLVNLAVSQIQNGNKKKMNLVWIEAAGCSGNIISLLNGCAPNVGYFLTDMVNLKYNNSIMTAQGEEAQEELLAALNTEFILIVDGAVSTKDNGIYNIVGSYKGKEITGMEEVKRAAEKAKYILTVGTCASYGGISAARPNPSECISAADFIKREVNKEVIRVPGCPAHPDWVMGTVASLILFGEPELDEDRRPTVFYGVTIHDICPRRSYFEKRIFAKSVGEKECMFKLGCRGPVTKTDCPTRKWDDYVNWPIGDNTPCIGCAQKGFPDAMEPFINI</sequence>
<dbReference type="InterPro" id="IPR037148">
    <property type="entry name" value="NiFe-Hase_small_C_sf"/>
</dbReference>
<evidence type="ECO:0000256" key="12">
    <source>
        <dbReference type="ARBA" id="ARBA00023291"/>
    </source>
</evidence>
<accession>A0ABT4D7A0</accession>
<evidence type="ECO:0000256" key="9">
    <source>
        <dbReference type="ARBA" id="ARBA00023002"/>
    </source>
</evidence>
<evidence type="ECO:0000256" key="7">
    <source>
        <dbReference type="ARBA" id="ARBA00022723"/>
    </source>
</evidence>
<comment type="subcellular location">
    <subcellularLocation>
        <location evidence="3">Cell envelope</location>
    </subcellularLocation>
</comment>